<gene>
    <name evidence="1" type="ORF">AMJ87_03065</name>
</gene>
<reference evidence="1 2" key="1">
    <citation type="journal article" date="2015" name="Microbiome">
        <title>Genomic resolution of linkages in carbon, nitrogen, and sulfur cycling among widespread estuary sediment bacteria.</title>
        <authorList>
            <person name="Baker B.J."/>
            <person name="Lazar C.S."/>
            <person name="Teske A.P."/>
            <person name="Dick G.J."/>
        </authorList>
    </citation>
    <scope>NUCLEOTIDE SEQUENCE [LARGE SCALE GENOMIC DNA]</scope>
    <source>
        <strain evidence="1">SM23_60</strain>
    </source>
</reference>
<sequence length="283" mass="30272">MLLLITVLLSVTGFEYMTVDPVAHRVGMGSALVGDGYSAFYNPAGLAYTVGLHYSASYLNYIAGTHFGFLGYERGQTGVAVRYFNGGTMKKTDEFGNEFGTFGVHFIDIGVARGFHYKDVGFGFGIKGVYENIDTLYCLGLGVDVGALYVFEEPEIQVGLTVKNVGIGVKAFIDENEALPYELILGGIKRFPNGWFGVDFVKPALMGIGLKVGGAYAVISNFEVKASYTSLLSSLQTGSSGLDFLAGLTAGCAVHTNRLTINYTYSPYFDLGGGHRVSVHLGG</sequence>
<evidence type="ECO:0000313" key="2">
    <source>
        <dbReference type="Proteomes" id="UP000051096"/>
    </source>
</evidence>
<dbReference type="AlphaFoldDB" id="A0A0S8GJJ3"/>
<proteinExistence type="predicted"/>
<name>A0A0S8GJJ3_UNCW3</name>
<organism evidence="1 2">
    <name type="scientific">candidate division WOR_3 bacterium SM23_60</name>
    <dbReference type="NCBI Taxonomy" id="1703780"/>
    <lineage>
        <taxon>Bacteria</taxon>
        <taxon>Bacteria division WOR-3</taxon>
    </lineage>
</organism>
<dbReference type="Proteomes" id="UP000051096">
    <property type="component" value="Unassembled WGS sequence"/>
</dbReference>
<evidence type="ECO:0008006" key="3">
    <source>
        <dbReference type="Google" id="ProtNLM"/>
    </source>
</evidence>
<protein>
    <recommendedName>
        <fullName evidence="3">DUF5723 domain-containing protein</fullName>
    </recommendedName>
</protein>
<evidence type="ECO:0000313" key="1">
    <source>
        <dbReference type="EMBL" id="KPK72976.1"/>
    </source>
</evidence>
<comment type="caution">
    <text evidence="1">The sequence shown here is derived from an EMBL/GenBank/DDBJ whole genome shotgun (WGS) entry which is preliminary data.</text>
</comment>
<accession>A0A0S8GJJ3</accession>
<dbReference type="EMBL" id="LJUO01000018">
    <property type="protein sequence ID" value="KPK72976.1"/>
    <property type="molecule type" value="Genomic_DNA"/>
</dbReference>